<sequence length="359" mass="41771">MEQVINIKNYQPQQPKFYIHTDGIKTIWATYTELIYCFADGYIQRIVALEDDKHCYFRDHAVTCNGITIVDVRDDIDGDVGYGYLHRFNGEYFEKLNIRTYSGPHQSTATDQKFVYYKTNESHIGSLDIKSGEQIELSQSHVWQIVGCGNSVIYRNQNENHSTFKVLNNQASKISDKKLKELFYSTGVVQDESTKQYYSMYTGDLVPIDEKNGGAQYQIYGISQFKCVHQDLKAIEIQNLKNRKGNAAKHAGFLEKWSCQLENILNLSLEQKLLFHRDLYTLRTQSSNEYLHFLSKIDNNFVYQDSIQYGNNDVLEKDVEIQQLHQKVDYLTTQMNEMKTMMAKIMHHLGVQIQTPRTK</sequence>
<evidence type="ECO:0000313" key="1">
    <source>
        <dbReference type="EMBL" id="CAI9920453.1"/>
    </source>
</evidence>
<evidence type="ECO:0000313" key="2">
    <source>
        <dbReference type="EMBL" id="CAL6061271.1"/>
    </source>
</evidence>
<proteinExistence type="predicted"/>
<dbReference type="AlphaFoldDB" id="A0AA86NJG2"/>
<reference evidence="2 3" key="2">
    <citation type="submission" date="2024-07" db="EMBL/GenBank/DDBJ databases">
        <authorList>
            <person name="Akdeniz Z."/>
        </authorList>
    </citation>
    <scope>NUCLEOTIDE SEQUENCE [LARGE SCALE GENOMIC DNA]</scope>
</reference>
<keyword evidence="3" id="KW-1185">Reference proteome</keyword>
<dbReference type="EMBL" id="CATOUU010000200">
    <property type="protein sequence ID" value="CAI9920453.1"/>
    <property type="molecule type" value="Genomic_DNA"/>
</dbReference>
<name>A0AA86NJG2_9EUKA</name>
<dbReference type="EMBL" id="CAXDID020000234">
    <property type="protein sequence ID" value="CAL6061271.1"/>
    <property type="molecule type" value="Genomic_DNA"/>
</dbReference>
<dbReference type="Proteomes" id="UP001642409">
    <property type="component" value="Unassembled WGS sequence"/>
</dbReference>
<comment type="caution">
    <text evidence="1">The sequence shown here is derived from an EMBL/GenBank/DDBJ whole genome shotgun (WGS) entry which is preliminary data.</text>
</comment>
<accession>A0AA86NJG2</accession>
<reference evidence="1" key="1">
    <citation type="submission" date="2023-06" db="EMBL/GenBank/DDBJ databases">
        <authorList>
            <person name="Kurt Z."/>
        </authorList>
    </citation>
    <scope>NUCLEOTIDE SEQUENCE</scope>
</reference>
<protein>
    <submittedName>
        <fullName evidence="2">Hypothetical_protein</fullName>
    </submittedName>
</protein>
<evidence type="ECO:0000313" key="3">
    <source>
        <dbReference type="Proteomes" id="UP001642409"/>
    </source>
</evidence>
<organism evidence="1">
    <name type="scientific">Hexamita inflata</name>
    <dbReference type="NCBI Taxonomy" id="28002"/>
    <lineage>
        <taxon>Eukaryota</taxon>
        <taxon>Metamonada</taxon>
        <taxon>Diplomonadida</taxon>
        <taxon>Hexamitidae</taxon>
        <taxon>Hexamitinae</taxon>
        <taxon>Hexamita</taxon>
    </lineage>
</organism>
<gene>
    <name evidence="2" type="ORF">HINF_LOCUS49626</name>
    <name evidence="1" type="ORF">HINF_LOCUS8098</name>
</gene>